<organism evidence="1 2">
    <name type="scientific">Champsocephalus esox</name>
    <name type="common">pike icefish</name>
    <dbReference type="NCBI Taxonomy" id="159716"/>
    <lineage>
        <taxon>Eukaryota</taxon>
        <taxon>Metazoa</taxon>
        <taxon>Chordata</taxon>
        <taxon>Craniata</taxon>
        <taxon>Vertebrata</taxon>
        <taxon>Euteleostomi</taxon>
        <taxon>Actinopterygii</taxon>
        <taxon>Neopterygii</taxon>
        <taxon>Teleostei</taxon>
        <taxon>Neoteleostei</taxon>
        <taxon>Acanthomorphata</taxon>
        <taxon>Eupercaria</taxon>
        <taxon>Perciformes</taxon>
        <taxon>Notothenioidei</taxon>
        <taxon>Channichthyidae</taxon>
        <taxon>Champsocephalus</taxon>
    </lineage>
</organism>
<dbReference type="EMBL" id="JAULUE010002046">
    <property type="protein sequence ID" value="KAK5915227.1"/>
    <property type="molecule type" value="Genomic_DNA"/>
</dbReference>
<evidence type="ECO:0000313" key="1">
    <source>
        <dbReference type="EMBL" id="KAK5915227.1"/>
    </source>
</evidence>
<dbReference type="Proteomes" id="UP001335648">
    <property type="component" value="Unassembled WGS sequence"/>
</dbReference>
<reference evidence="1 2" key="1">
    <citation type="journal article" date="2023" name="Mol. Biol. Evol.">
        <title>Genomics of Secondarily Temperate Adaptation in the Only Non-Antarctic Icefish.</title>
        <authorList>
            <person name="Rivera-Colon A.G."/>
            <person name="Rayamajhi N."/>
            <person name="Minhas B.F."/>
            <person name="Madrigal G."/>
            <person name="Bilyk K.T."/>
            <person name="Yoon V."/>
            <person name="Hune M."/>
            <person name="Gregory S."/>
            <person name="Cheng C.H.C."/>
            <person name="Catchen J.M."/>
        </authorList>
    </citation>
    <scope>NUCLEOTIDE SEQUENCE [LARGE SCALE GENOMIC DNA]</scope>
    <source>
        <strain evidence="1">JC2023a</strain>
    </source>
</reference>
<gene>
    <name evidence="1" type="ORF">CesoFtcFv8_000838</name>
</gene>
<evidence type="ECO:0000313" key="2">
    <source>
        <dbReference type="Proteomes" id="UP001335648"/>
    </source>
</evidence>
<name>A0AAN8D4L1_9TELE</name>
<comment type="caution">
    <text evidence="1">The sequence shown here is derived from an EMBL/GenBank/DDBJ whole genome shotgun (WGS) entry which is preliminary data.</text>
</comment>
<accession>A0AAN8D4L1</accession>
<protein>
    <submittedName>
        <fullName evidence="1">Uncharacterized protein</fullName>
    </submittedName>
</protein>
<keyword evidence="2" id="KW-1185">Reference proteome</keyword>
<dbReference type="AlphaFoldDB" id="A0AAN8D4L1"/>
<proteinExistence type="predicted"/>
<sequence length="120" mass="13395">MDRTFFILLRGQCGVSPVNWRRDGGSRCFYPPPPSGWSVCLSGPRRRGSSTSRLQQPAASLLLSPALLRPCGLARRPSFLRDNKSADSLFSTEGWIRAFTANGGRDLLIYKHWISPTCLR</sequence>